<evidence type="ECO:0000256" key="1">
    <source>
        <dbReference type="SAM" id="Phobius"/>
    </source>
</evidence>
<organism evidence="2 3">
    <name type="scientific">Dreissena polymorpha</name>
    <name type="common">Zebra mussel</name>
    <name type="synonym">Mytilus polymorpha</name>
    <dbReference type="NCBI Taxonomy" id="45954"/>
    <lineage>
        <taxon>Eukaryota</taxon>
        <taxon>Metazoa</taxon>
        <taxon>Spiralia</taxon>
        <taxon>Lophotrochozoa</taxon>
        <taxon>Mollusca</taxon>
        <taxon>Bivalvia</taxon>
        <taxon>Autobranchia</taxon>
        <taxon>Heteroconchia</taxon>
        <taxon>Euheterodonta</taxon>
        <taxon>Imparidentia</taxon>
        <taxon>Neoheterodontei</taxon>
        <taxon>Myida</taxon>
        <taxon>Dreissenoidea</taxon>
        <taxon>Dreissenidae</taxon>
        <taxon>Dreissena</taxon>
    </lineage>
</organism>
<protein>
    <recommendedName>
        <fullName evidence="4">Ceramide phosphoethanolamine synthase</fullName>
    </recommendedName>
</protein>
<feature type="transmembrane region" description="Helical" evidence="1">
    <location>
        <begin position="354"/>
        <end position="371"/>
    </location>
</feature>
<dbReference type="Pfam" id="PF01066">
    <property type="entry name" value="CDP-OH_P_transf"/>
    <property type="match status" value="1"/>
</dbReference>
<feature type="transmembrane region" description="Helical" evidence="1">
    <location>
        <begin position="53"/>
        <end position="75"/>
    </location>
</feature>
<dbReference type="EMBL" id="JAIWYP010000013">
    <property type="protein sequence ID" value="KAH3717593.1"/>
    <property type="molecule type" value="Genomic_DNA"/>
</dbReference>
<sequence length="391" mass="44818">MTCTRLLTMMSIGVARRNGQSSPGSNPSQRFSYFPITMETCCSGLSPNQRHCVLLLVVAVVSYYLIMDATLYHTLQGVDLVNEKKVPGQSWSPFRPLSVKLIMQDPTTHYVITPLSELFNDFTHFSEVFYFITPNMITFTHVFLSFVAAKFIVSESLKNRRIGVLIFEIRTFLDALDGAVYRARAANKTYESHHSEIGFWIDSTSDTIGGIALMFGILFFLWWKQPPRKEVGPLPWTNDDKNGNHIETSSEKHDTRTHKYYTKKFIFWRCFCYGLLIGIASAIWDQTMWSYNDIFMTPAKSPDVATLQSQALHSSSTFAVWWAWRMLEGQALIHYMLLAILCDSIWEFLRFVQYLGFVILGILIFFSYYHVSSLRQFLLVQSDSTGVTSGS</sequence>
<gene>
    <name evidence="2" type="ORF">DPMN_060386</name>
</gene>
<dbReference type="GO" id="GO:0016020">
    <property type="term" value="C:membrane"/>
    <property type="evidence" value="ECO:0007669"/>
    <property type="project" value="InterPro"/>
</dbReference>
<evidence type="ECO:0000313" key="3">
    <source>
        <dbReference type="Proteomes" id="UP000828390"/>
    </source>
</evidence>
<reference evidence="2" key="1">
    <citation type="journal article" date="2019" name="bioRxiv">
        <title>The Genome of the Zebra Mussel, Dreissena polymorpha: A Resource for Invasive Species Research.</title>
        <authorList>
            <person name="McCartney M.A."/>
            <person name="Auch B."/>
            <person name="Kono T."/>
            <person name="Mallez S."/>
            <person name="Zhang Y."/>
            <person name="Obille A."/>
            <person name="Becker A."/>
            <person name="Abrahante J.E."/>
            <person name="Garbe J."/>
            <person name="Badalamenti J.P."/>
            <person name="Herman A."/>
            <person name="Mangelson H."/>
            <person name="Liachko I."/>
            <person name="Sullivan S."/>
            <person name="Sone E.D."/>
            <person name="Koren S."/>
            <person name="Silverstein K.A.T."/>
            <person name="Beckman K.B."/>
            <person name="Gohl D.M."/>
        </authorList>
    </citation>
    <scope>NUCLEOTIDE SEQUENCE</scope>
    <source>
        <strain evidence="2">Duluth1</strain>
        <tissue evidence="2">Whole animal</tissue>
    </source>
</reference>
<feature type="transmembrane region" description="Helical" evidence="1">
    <location>
        <begin position="128"/>
        <end position="153"/>
    </location>
</feature>
<keyword evidence="3" id="KW-1185">Reference proteome</keyword>
<dbReference type="InterPro" id="IPR043130">
    <property type="entry name" value="CDP-OH_PTrfase_TM_dom"/>
</dbReference>
<dbReference type="Proteomes" id="UP000828390">
    <property type="component" value="Unassembled WGS sequence"/>
</dbReference>
<dbReference type="GO" id="GO:0008654">
    <property type="term" value="P:phospholipid biosynthetic process"/>
    <property type="evidence" value="ECO:0007669"/>
    <property type="project" value="InterPro"/>
</dbReference>
<reference evidence="2" key="2">
    <citation type="submission" date="2020-11" db="EMBL/GenBank/DDBJ databases">
        <authorList>
            <person name="McCartney M.A."/>
            <person name="Auch B."/>
            <person name="Kono T."/>
            <person name="Mallez S."/>
            <person name="Becker A."/>
            <person name="Gohl D.M."/>
            <person name="Silverstein K.A.T."/>
            <person name="Koren S."/>
            <person name="Bechman K.B."/>
            <person name="Herman A."/>
            <person name="Abrahante J.E."/>
            <person name="Garbe J."/>
        </authorList>
    </citation>
    <scope>NUCLEOTIDE SEQUENCE</scope>
    <source>
        <strain evidence="2">Duluth1</strain>
        <tissue evidence="2">Whole animal</tissue>
    </source>
</reference>
<comment type="caution">
    <text evidence="2">The sequence shown here is derived from an EMBL/GenBank/DDBJ whole genome shotgun (WGS) entry which is preliminary data.</text>
</comment>
<keyword evidence="1" id="KW-0812">Transmembrane</keyword>
<keyword evidence="1" id="KW-1133">Transmembrane helix</keyword>
<evidence type="ECO:0000313" key="2">
    <source>
        <dbReference type="EMBL" id="KAH3717593.1"/>
    </source>
</evidence>
<feature type="transmembrane region" description="Helical" evidence="1">
    <location>
        <begin position="266"/>
        <end position="284"/>
    </location>
</feature>
<dbReference type="AlphaFoldDB" id="A0A9D4C548"/>
<keyword evidence="1" id="KW-0472">Membrane</keyword>
<dbReference type="Gene3D" id="1.20.120.1760">
    <property type="match status" value="1"/>
</dbReference>
<accession>A0A9D4C548</accession>
<dbReference type="InterPro" id="IPR000462">
    <property type="entry name" value="CDP-OH_P_trans"/>
</dbReference>
<proteinExistence type="predicted"/>
<dbReference type="OrthoDB" id="10253254at2759"/>
<evidence type="ECO:0008006" key="4">
    <source>
        <dbReference type="Google" id="ProtNLM"/>
    </source>
</evidence>
<name>A0A9D4C548_DREPO</name>
<dbReference type="GO" id="GO:0016780">
    <property type="term" value="F:phosphotransferase activity, for other substituted phosphate groups"/>
    <property type="evidence" value="ECO:0007669"/>
    <property type="project" value="InterPro"/>
</dbReference>